<dbReference type="Pfam" id="PF03807">
    <property type="entry name" value="F420_oxidored"/>
    <property type="match status" value="1"/>
</dbReference>
<dbReference type="Proteomes" id="UP000249061">
    <property type="component" value="Unassembled WGS sequence"/>
</dbReference>
<keyword evidence="1" id="KW-0560">Oxidoreductase</keyword>
<dbReference type="Gene3D" id="3.40.50.720">
    <property type="entry name" value="NAD(P)-binding Rossmann-like Domain"/>
    <property type="match status" value="1"/>
</dbReference>
<proteinExistence type="predicted"/>
<dbReference type="SUPFAM" id="SSF51735">
    <property type="entry name" value="NAD(P)-binding Rossmann-fold domains"/>
    <property type="match status" value="1"/>
</dbReference>
<dbReference type="GO" id="GO:0016491">
    <property type="term" value="F:oxidoreductase activity"/>
    <property type="evidence" value="ECO:0007669"/>
    <property type="project" value="UniProtKB-KW"/>
</dbReference>
<dbReference type="EMBL" id="QFQP01000012">
    <property type="protein sequence ID" value="PZR12345.1"/>
    <property type="molecule type" value="Genomic_DNA"/>
</dbReference>
<protein>
    <submittedName>
        <fullName evidence="3">NADP oxidoreductase</fullName>
    </submittedName>
</protein>
<dbReference type="AlphaFoldDB" id="A0A2W5TM91"/>
<accession>A0A2W5TM91</accession>
<comment type="caution">
    <text evidence="3">The sequence shown here is derived from an EMBL/GenBank/DDBJ whole genome shotgun (WGS) entry which is preliminary data.</text>
</comment>
<evidence type="ECO:0000256" key="1">
    <source>
        <dbReference type="ARBA" id="ARBA00023002"/>
    </source>
</evidence>
<reference evidence="3 4" key="1">
    <citation type="submission" date="2017-08" db="EMBL/GenBank/DDBJ databases">
        <title>Infants hospitalized years apart are colonized by the same room-sourced microbial strains.</title>
        <authorList>
            <person name="Brooks B."/>
            <person name="Olm M.R."/>
            <person name="Firek B.A."/>
            <person name="Baker R."/>
            <person name="Thomas B.C."/>
            <person name="Morowitz M.J."/>
            <person name="Banfield J.F."/>
        </authorList>
    </citation>
    <scope>NUCLEOTIDE SEQUENCE [LARGE SCALE GENOMIC DNA]</scope>
    <source>
        <strain evidence="3">S2_003_000_R2_14</strain>
    </source>
</reference>
<evidence type="ECO:0000313" key="3">
    <source>
        <dbReference type="EMBL" id="PZR12345.1"/>
    </source>
</evidence>
<dbReference type="InterPro" id="IPR051267">
    <property type="entry name" value="STEAP_metalloreductase"/>
</dbReference>
<feature type="domain" description="Pyrroline-5-carboxylate reductase catalytic N-terminal" evidence="2">
    <location>
        <begin position="2"/>
        <end position="81"/>
    </location>
</feature>
<dbReference type="InterPro" id="IPR036291">
    <property type="entry name" value="NAD(P)-bd_dom_sf"/>
</dbReference>
<dbReference type="PANTHER" id="PTHR14239:SF10">
    <property type="entry name" value="REDUCTASE"/>
    <property type="match status" value="1"/>
</dbReference>
<dbReference type="InterPro" id="IPR028939">
    <property type="entry name" value="P5C_Rdtase_cat_N"/>
</dbReference>
<gene>
    <name evidence="3" type="ORF">DI536_15695</name>
</gene>
<dbReference type="PANTHER" id="PTHR14239">
    <property type="entry name" value="DUDULIN-RELATED"/>
    <property type="match status" value="1"/>
</dbReference>
<evidence type="ECO:0000259" key="2">
    <source>
        <dbReference type="Pfam" id="PF03807"/>
    </source>
</evidence>
<sequence>MRIGVLGTGSVGRAISGKLSSLGHDVRVGSRTAGEGKVVFGEAAKFGELVFNCTSGNGALAALQSCGDALDGKVLLDTSNPLDFSKGFPPSLTVCNTDSLAEVIQRTFPKVRVVKALNTVNHSVMVEPRKLADGEHDLPLCGNDARAKEDVKRLLTSFGWKHFVDLGDLTGARAMEMYLPLWVRLYGGLKTAEFNFKLVK</sequence>
<organism evidence="3 4">
    <name type="scientific">Archangium gephyra</name>
    <dbReference type="NCBI Taxonomy" id="48"/>
    <lineage>
        <taxon>Bacteria</taxon>
        <taxon>Pseudomonadati</taxon>
        <taxon>Myxococcota</taxon>
        <taxon>Myxococcia</taxon>
        <taxon>Myxococcales</taxon>
        <taxon>Cystobacterineae</taxon>
        <taxon>Archangiaceae</taxon>
        <taxon>Archangium</taxon>
    </lineage>
</organism>
<name>A0A2W5TM91_9BACT</name>
<evidence type="ECO:0000313" key="4">
    <source>
        <dbReference type="Proteomes" id="UP000249061"/>
    </source>
</evidence>